<keyword evidence="5" id="KW-0547">Nucleotide-binding</keyword>
<dbReference type="FunFam" id="3.40.50.300:FF:000221">
    <property type="entry name" value="Multidrug ABC transporter ATP-binding protein"/>
    <property type="match status" value="1"/>
</dbReference>
<dbReference type="OrthoDB" id="9808328at2"/>
<reference evidence="12 13" key="1">
    <citation type="submission" date="2018-03" db="EMBL/GenBank/DDBJ databases">
        <authorList>
            <person name="Keele B.F."/>
        </authorList>
    </citation>
    <scope>NUCLEOTIDE SEQUENCE [LARGE SCALE GENOMIC DNA]</scope>
    <source>
        <strain evidence="12 13">CeCT 8812</strain>
    </source>
</reference>
<evidence type="ECO:0000259" key="11">
    <source>
        <dbReference type="PROSITE" id="PS50929"/>
    </source>
</evidence>
<dbReference type="SMART" id="SM00382">
    <property type="entry name" value="AAA"/>
    <property type="match status" value="1"/>
</dbReference>
<accession>A0A2R8AAD2</accession>
<keyword evidence="3" id="KW-1003">Cell membrane</keyword>
<comment type="subcellular location">
    <subcellularLocation>
        <location evidence="1">Cell membrane</location>
        <topology evidence="1">Multi-pass membrane protein</topology>
    </subcellularLocation>
</comment>
<feature type="transmembrane region" description="Helical" evidence="9">
    <location>
        <begin position="61"/>
        <end position="82"/>
    </location>
</feature>
<dbReference type="PANTHER" id="PTHR43394">
    <property type="entry name" value="ATP-DEPENDENT PERMEASE MDL1, MITOCHONDRIAL"/>
    <property type="match status" value="1"/>
</dbReference>
<evidence type="ECO:0000313" key="12">
    <source>
        <dbReference type="EMBL" id="SPF29048.1"/>
    </source>
</evidence>
<evidence type="ECO:0000259" key="10">
    <source>
        <dbReference type="PROSITE" id="PS50893"/>
    </source>
</evidence>
<dbReference type="CDD" id="cd18552">
    <property type="entry name" value="ABC_6TM_MsbA_like"/>
    <property type="match status" value="1"/>
</dbReference>
<evidence type="ECO:0000256" key="7">
    <source>
        <dbReference type="ARBA" id="ARBA00022989"/>
    </source>
</evidence>
<dbReference type="GO" id="GO:0016887">
    <property type="term" value="F:ATP hydrolysis activity"/>
    <property type="evidence" value="ECO:0007669"/>
    <property type="project" value="InterPro"/>
</dbReference>
<evidence type="ECO:0000256" key="4">
    <source>
        <dbReference type="ARBA" id="ARBA00022692"/>
    </source>
</evidence>
<dbReference type="PANTHER" id="PTHR43394:SF1">
    <property type="entry name" value="ATP-BINDING CASSETTE SUB-FAMILY B MEMBER 10, MITOCHONDRIAL"/>
    <property type="match status" value="1"/>
</dbReference>
<dbReference type="InterPro" id="IPR039421">
    <property type="entry name" value="Type_1_exporter"/>
</dbReference>
<dbReference type="InterPro" id="IPR003439">
    <property type="entry name" value="ABC_transporter-like_ATP-bd"/>
</dbReference>
<feature type="transmembrane region" description="Helical" evidence="9">
    <location>
        <begin position="169"/>
        <end position="187"/>
    </location>
</feature>
<keyword evidence="6 12" id="KW-0067">ATP-binding</keyword>
<dbReference type="EC" id="3.6.3.-" evidence="12"/>
<dbReference type="SUPFAM" id="SSF52540">
    <property type="entry name" value="P-loop containing nucleoside triphosphate hydrolases"/>
    <property type="match status" value="1"/>
</dbReference>
<dbReference type="GO" id="GO:0005886">
    <property type="term" value="C:plasma membrane"/>
    <property type="evidence" value="ECO:0007669"/>
    <property type="project" value="UniProtKB-SubCell"/>
</dbReference>
<sequence length="581" mass="63230">MTTPDPSQTPSLTRRLLAENAREYWRGYLLGFVLLTIASAMTAASAWVMEDVINEVFVDPVPGLVFTVSATVAAIFFVRGVTTYAAQVVLARIGNRIVASLQTRMFAQVQAQSLAWIDKQEMGDLMVRFQQGVLSARTALQLLIMAAGRDILSLIALVVVMFLQDPLMSFFALFVAPPVVLGIMAVMKRMTRVAQSEFESVSHLTGLVKESYLGARIVRSFNLQDSLQDRADESVRTVRRLNDKIARLSNITSPVMDMLGGFVFAAVILYGGYRISNGTLDAGSLFSFLTAFLLAYEPGKRLGKFNVDYRRQMVGVAMLYEVLDQIPDESERGNGALPLGEGAITFDSVSFSYGETRVLDTLTLEMPAQRVTALVGPSGGGKSTVLAMIDRLYRPDEGTVRIDGADISTVSASELRSEIAVVGQDAFLFDLTVSENIAMGRAGATQAEIEQAARDANAHDFIMALPGGYDARVGEGGGRLSGGQRQRIAIARAMLSDAPILLLDEATSALDTASEQKVMEAIDRLMQGRTVVVIAHRLSTIRNADLIHVIESGQRRESGTHEELLSRDGLYRQLHDIQSGD</sequence>
<dbReference type="AlphaFoldDB" id="A0A2R8AAD2"/>
<dbReference type="PROSITE" id="PS00211">
    <property type="entry name" value="ABC_TRANSPORTER_1"/>
    <property type="match status" value="1"/>
</dbReference>
<evidence type="ECO:0000256" key="3">
    <source>
        <dbReference type="ARBA" id="ARBA00022475"/>
    </source>
</evidence>
<dbReference type="RefSeq" id="WP_108781778.1">
    <property type="nucleotide sequence ID" value="NZ_OMKW01000002.1"/>
</dbReference>
<evidence type="ECO:0000313" key="13">
    <source>
        <dbReference type="Proteomes" id="UP000244932"/>
    </source>
</evidence>
<dbReference type="InterPro" id="IPR036640">
    <property type="entry name" value="ABC1_TM_sf"/>
</dbReference>
<dbReference type="SUPFAM" id="SSF90123">
    <property type="entry name" value="ABC transporter transmembrane region"/>
    <property type="match status" value="1"/>
</dbReference>
<name>A0A2R8AAD2_9RHOB</name>
<dbReference type="PROSITE" id="PS50893">
    <property type="entry name" value="ABC_TRANSPORTER_2"/>
    <property type="match status" value="1"/>
</dbReference>
<dbReference type="Pfam" id="PF00664">
    <property type="entry name" value="ABC_membrane"/>
    <property type="match status" value="1"/>
</dbReference>
<organism evidence="12 13">
    <name type="scientific">Pontivivens insulae</name>
    <dbReference type="NCBI Taxonomy" id="1639689"/>
    <lineage>
        <taxon>Bacteria</taxon>
        <taxon>Pseudomonadati</taxon>
        <taxon>Pseudomonadota</taxon>
        <taxon>Alphaproteobacteria</taxon>
        <taxon>Rhodobacterales</taxon>
        <taxon>Paracoccaceae</taxon>
        <taxon>Pontivivens</taxon>
    </lineage>
</organism>
<evidence type="ECO:0000256" key="1">
    <source>
        <dbReference type="ARBA" id="ARBA00004651"/>
    </source>
</evidence>
<dbReference type="Gene3D" id="3.40.50.300">
    <property type="entry name" value="P-loop containing nucleotide triphosphate hydrolases"/>
    <property type="match status" value="1"/>
</dbReference>
<dbReference type="EMBL" id="OMKW01000002">
    <property type="protein sequence ID" value="SPF29048.1"/>
    <property type="molecule type" value="Genomic_DNA"/>
</dbReference>
<evidence type="ECO:0000256" key="8">
    <source>
        <dbReference type="ARBA" id="ARBA00023136"/>
    </source>
</evidence>
<feature type="domain" description="ABC transmembrane type-1" evidence="11">
    <location>
        <begin position="29"/>
        <end position="311"/>
    </location>
</feature>
<dbReference type="InterPro" id="IPR003593">
    <property type="entry name" value="AAA+_ATPase"/>
</dbReference>
<dbReference type="Gene3D" id="1.20.1560.10">
    <property type="entry name" value="ABC transporter type 1, transmembrane domain"/>
    <property type="match status" value="1"/>
</dbReference>
<keyword evidence="13" id="KW-1185">Reference proteome</keyword>
<keyword evidence="7 9" id="KW-1133">Transmembrane helix</keyword>
<feature type="domain" description="ABC transporter" evidence="10">
    <location>
        <begin position="344"/>
        <end position="577"/>
    </location>
</feature>
<keyword evidence="2" id="KW-0813">Transport</keyword>
<dbReference type="InterPro" id="IPR017871">
    <property type="entry name" value="ABC_transporter-like_CS"/>
</dbReference>
<evidence type="ECO:0000256" key="6">
    <source>
        <dbReference type="ARBA" id="ARBA00022840"/>
    </source>
</evidence>
<feature type="transmembrane region" description="Helical" evidence="9">
    <location>
        <begin position="28"/>
        <end position="49"/>
    </location>
</feature>
<evidence type="ECO:0000256" key="9">
    <source>
        <dbReference type="SAM" id="Phobius"/>
    </source>
</evidence>
<dbReference type="Proteomes" id="UP000244932">
    <property type="component" value="Unassembled WGS sequence"/>
</dbReference>
<dbReference type="InterPro" id="IPR027417">
    <property type="entry name" value="P-loop_NTPase"/>
</dbReference>
<feature type="transmembrane region" description="Helical" evidence="9">
    <location>
        <begin position="254"/>
        <end position="273"/>
    </location>
</feature>
<keyword evidence="12" id="KW-0378">Hydrolase</keyword>
<gene>
    <name evidence="12" type="primary">msbA_2</name>
    <name evidence="12" type="ORF">POI8812_01353</name>
</gene>
<dbReference type="InterPro" id="IPR011527">
    <property type="entry name" value="ABC1_TM_dom"/>
</dbReference>
<dbReference type="GO" id="GO:0005524">
    <property type="term" value="F:ATP binding"/>
    <property type="evidence" value="ECO:0007669"/>
    <property type="project" value="UniProtKB-KW"/>
</dbReference>
<keyword evidence="4 9" id="KW-0812">Transmembrane</keyword>
<feature type="transmembrane region" description="Helical" evidence="9">
    <location>
        <begin position="142"/>
        <end position="163"/>
    </location>
</feature>
<dbReference type="Pfam" id="PF00005">
    <property type="entry name" value="ABC_tran"/>
    <property type="match status" value="1"/>
</dbReference>
<keyword evidence="8 9" id="KW-0472">Membrane</keyword>
<evidence type="ECO:0000256" key="2">
    <source>
        <dbReference type="ARBA" id="ARBA00022448"/>
    </source>
</evidence>
<protein>
    <submittedName>
        <fullName evidence="12">Lipid A export ATP-binding/permease protein MsbA</fullName>
        <ecNumber evidence="12">3.6.3.-</ecNumber>
    </submittedName>
</protein>
<dbReference type="GO" id="GO:0015421">
    <property type="term" value="F:ABC-type oligopeptide transporter activity"/>
    <property type="evidence" value="ECO:0007669"/>
    <property type="project" value="TreeGrafter"/>
</dbReference>
<proteinExistence type="predicted"/>
<dbReference type="PROSITE" id="PS50929">
    <property type="entry name" value="ABC_TM1F"/>
    <property type="match status" value="1"/>
</dbReference>
<evidence type="ECO:0000256" key="5">
    <source>
        <dbReference type="ARBA" id="ARBA00022741"/>
    </source>
</evidence>